<keyword evidence="8" id="KW-0443">Lipid metabolism</keyword>
<organism evidence="15 16">
    <name type="scientific">Listeria grayi</name>
    <name type="common">Listeria murrayi</name>
    <dbReference type="NCBI Taxonomy" id="1641"/>
    <lineage>
        <taxon>Bacteria</taxon>
        <taxon>Bacillati</taxon>
        <taxon>Bacillota</taxon>
        <taxon>Bacilli</taxon>
        <taxon>Bacillales</taxon>
        <taxon>Listeriaceae</taxon>
        <taxon>Listeria</taxon>
    </lineage>
</organism>
<gene>
    <name evidence="15" type="primary">cls_1</name>
    <name evidence="15" type="ORF">NCTC10815_00485</name>
</gene>
<evidence type="ECO:0000256" key="9">
    <source>
        <dbReference type="ARBA" id="ARBA00023136"/>
    </source>
</evidence>
<evidence type="ECO:0000256" key="8">
    <source>
        <dbReference type="ARBA" id="ARBA00023098"/>
    </source>
</evidence>
<evidence type="ECO:0000256" key="5">
    <source>
        <dbReference type="ARBA" id="ARBA00022692"/>
    </source>
</evidence>
<dbReference type="Gene3D" id="3.30.870.10">
    <property type="entry name" value="Endonuclease Chain A"/>
    <property type="match status" value="2"/>
</dbReference>
<keyword evidence="6" id="KW-0677">Repeat</keyword>
<dbReference type="GO" id="GO:0008808">
    <property type="term" value="F:cardiolipin synthase activity"/>
    <property type="evidence" value="ECO:0007669"/>
    <property type="project" value="UniProtKB-UniRule"/>
</dbReference>
<evidence type="ECO:0000256" key="12">
    <source>
        <dbReference type="NCBIfam" id="TIGR04265"/>
    </source>
</evidence>
<keyword evidence="4 15" id="KW-0808">Transferase</keyword>
<keyword evidence="7 13" id="KW-1133">Transmembrane helix</keyword>
<dbReference type="InterPro" id="IPR022924">
    <property type="entry name" value="Cardiolipin_synthase"/>
</dbReference>
<proteinExistence type="predicted"/>
<dbReference type="GO" id="GO:0032049">
    <property type="term" value="P:cardiolipin biosynthetic process"/>
    <property type="evidence" value="ECO:0007669"/>
    <property type="project" value="UniProtKB-UniRule"/>
</dbReference>
<comment type="subcellular location">
    <subcellularLocation>
        <location evidence="1">Cell membrane</location>
        <topology evidence="1">Multi-pass membrane protein</topology>
    </subcellularLocation>
</comment>
<evidence type="ECO:0000313" key="15">
    <source>
        <dbReference type="EMBL" id="STY43198.1"/>
    </source>
</evidence>
<evidence type="ECO:0000256" key="3">
    <source>
        <dbReference type="ARBA" id="ARBA00022516"/>
    </source>
</evidence>
<dbReference type="GO" id="GO:0005886">
    <property type="term" value="C:plasma membrane"/>
    <property type="evidence" value="ECO:0007669"/>
    <property type="project" value="UniProtKB-SubCell"/>
</dbReference>
<evidence type="ECO:0000256" key="6">
    <source>
        <dbReference type="ARBA" id="ARBA00022737"/>
    </source>
</evidence>
<dbReference type="Pfam" id="PF13396">
    <property type="entry name" value="PLDc_N"/>
    <property type="match status" value="1"/>
</dbReference>
<feature type="transmembrane region" description="Helical" evidence="13">
    <location>
        <begin position="30"/>
        <end position="51"/>
    </location>
</feature>
<keyword evidence="5 13" id="KW-0812">Transmembrane</keyword>
<name>A0A378MA20_LISGR</name>
<keyword evidence="3" id="KW-0444">Lipid biosynthesis</keyword>
<keyword evidence="2" id="KW-1003">Cell membrane</keyword>
<dbReference type="InterPro" id="IPR027379">
    <property type="entry name" value="CLS_N"/>
</dbReference>
<dbReference type="EC" id="2.7.8.-" evidence="12"/>
<dbReference type="CDD" id="cd09112">
    <property type="entry name" value="PLDc_CLS_2"/>
    <property type="match status" value="1"/>
</dbReference>
<dbReference type="PROSITE" id="PS50035">
    <property type="entry name" value="PLD"/>
    <property type="match status" value="2"/>
</dbReference>
<sequence length="507" mass="56942">MKKRFQLPLIVLVILAIGYFLMQWSGSGTLIVILGTLVEIVGVIITIRLLLWDRRVTTSKVAWIAVIFILPIFGVVFYLFFGRNPQKRIFLPNQTREMNKLTDKIHHLPSYHSEGEPPTLSKSIAHLTGIQPISGNDVQLLTNGEETFPAIIAALKEAKNHIHMQYYIYKADAIGTEIRDILIERAQAGVKVRFMYDAWGSAKLTPAFLAPLKNAGIETVAFDPISSLTFARTANLRNHRKVIIIDGQTAFTGGLNVGEEYRSNTPDFVIWRDTHLRLAGPAVMELQESFLVDWIYMQNRAGSATEFISKNGIARYFSPTAAGVDWAQVIYGGPYDKEKWVRDAMLDLIDSAKESVWIASPYFVPDEEALAVVRRVAMSGIDVRIILPGKGDRGISFHGSNAYIETLIEAGVKVYAYRADSFVHSKLLLVDGKRAAVGTANFDIRSFRLNHELMVFLYNRDPAIVQMETDFQADFLESTLYTMGDMRAKSLYVRLKENLSSLLSPIL</sequence>
<evidence type="ECO:0000256" key="7">
    <source>
        <dbReference type="ARBA" id="ARBA00022989"/>
    </source>
</evidence>
<feature type="domain" description="PLD phosphodiesterase" evidence="14">
    <location>
        <begin position="234"/>
        <end position="261"/>
    </location>
</feature>
<evidence type="ECO:0000256" key="11">
    <source>
        <dbReference type="ARBA" id="ARBA00023264"/>
    </source>
</evidence>
<feature type="transmembrane region" description="Helical" evidence="13">
    <location>
        <begin position="63"/>
        <end position="81"/>
    </location>
</feature>
<dbReference type="NCBIfam" id="TIGR04265">
    <property type="entry name" value="bac_cardiolipin"/>
    <property type="match status" value="1"/>
</dbReference>
<evidence type="ECO:0000313" key="16">
    <source>
        <dbReference type="Proteomes" id="UP000254879"/>
    </source>
</evidence>
<feature type="transmembrane region" description="Helical" evidence="13">
    <location>
        <begin position="7"/>
        <end position="24"/>
    </location>
</feature>
<dbReference type="FunFam" id="3.30.870.10:FF:000014">
    <property type="entry name" value="Cardiolipin synthase"/>
    <property type="match status" value="1"/>
</dbReference>
<dbReference type="PANTHER" id="PTHR21248:SF22">
    <property type="entry name" value="PHOSPHOLIPASE D"/>
    <property type="match status" value="1"/>
</dbReference>
<dbReference type="SUPFAM" id="SSF56024">
    <property type="entry name" value="Phospholipase D/nuclease"/>
    <property type="match status" value="2"/>
</dbReference>
<accession>A0A378MA20</accession>
<dbReference type="EMBL" id="UGPG01000001">
    <property type="protein sequence ID" value="STY43198.1"/>
    <property type="molecule type" value="Genomic_DNA"/>
</dbReference>
<dbReference type="Proteomes" id="UP000254879">
    <property type="component" value="Unassembled WGS sequence"/>
</dbReference>
<evidence type="ECO:0000256" key="1">
    <source>
        <dbReference type="ARBA" id="ARBA00004651"/>
    </source>
</evidence>
<reference evidence="15 16" key="1">
    <citation type="submission" date="2018-06" db="EMBL/GenBank/DDBJ databases">
        <authorList>
            <consortium name="Pathogen Informatics"/>
            <person name="Doyle S."/>
        </authorList>
    </citation>
    <scope>NUCLEOTIDE SEQUENCE [LARGE SCALE GENOMIC DNA]</scope>
    <source>
        <strain evidence="16">NCTC 10815</strain>
    </source>
</reference>
<evidence type="ECO:0000256" key="13">
    <source>
        <dbReference type="SAM" id="Phobius"/>
    </source>
</evidence>
<dbReference type="SMART" id="SM00155">
    <property type="entry name" value="PLDc"/>
    <property type="match status" value="2"/>
</dbReference>
<keyword evidence="9 13" id="KW-0472">Membrane</keyword>
<dbReference type="InterPro" id="IPR025202">
    <property type="entry name" value="PLD-like_dom"/>
</dbReference>
<dbReference type="InterPro" id="IPR001736">
    <property type="entry name" value="PLipase_D/transphosphatidylase"/>
</dbReference>
<feature type="domain" description="PLD phosphodiesterase" evidence="14">
    <location>
        <begin position="419"/>
        <end position="446"/>
    </location>
</feature>
<dbReference type="RefSeq" id="WP_003755924.1">
    <property type="nucleotide sequence ID" value="NZ_CABKNG010000001.1"/>
</dbReference>
<dbReference type="CDD" id="cd09110">
    <property type="entry name" value="PLDc_CLS_1"/>
    <property type="match status" value="1"/>
</dbReference>
<dbReference type="Pfam" id="PF13091">
    <property type="entry name" value="PLDc_2"/>
    <property type="match status" value="2"/>
</dbReference>
<evidence type="ECO:0000256" key="4">
    <source>
        <dbReference type="ARBA" id="ARBA00022679"/>
    </source>
</evidence>
<keyword evidence="11" id="KW-1208">Phospholipid metabolism</keyword>
<evidence type="ECO:0000256" key="10">
    <source>
        <dbReference type="ARBA" id="ARBA00023209"/>
    </source>
</evidence>
<evidence type="ECO:0000259" key="14">
    <source>
        <dbReference type="PROSITE" id="PS50035"/>
    </source>
</evidence>
<keyword evidence="10" id="KW-0594">Phospholipid biosynthesis</keyword>
<protein>
    <recommendedName>
        <fullName evidence="12">Cardiolipin synthase</fullName>
        <ecNumber evidence="12">2.7.8.-</ecNumber>
    </recommendedName>
</protein>
<dbReference type="PANTHER" id="PTHR21248">
    <property type="entry name" value="CARDIOLIPIN SYNTHASE"/>
    <property type="match status" value="1"/>
</dbReference>
<evidence type="ECO:0000256" key="2">
    <source>
        <dbReference type="ARBA" id="ARBA00022475"/>
    </source>
</evidence>
<dbReference type="AlphaFoldDB" id="A0A378MA20"/>